<gene>
    <name evidence="2" type="ORF">HDC08496</name>
</gene>
<dbReference type="AlphaFoldDB" id="Q6ILS4"/>
<feature type="compositionally biased region" description="Basic residues" evidence="1">
    <location>
        <begin position="26"/>
        <end position="43"/>
    </location>
</feature>
<protein>
    <submittedName>
        <fullName evidence="2">HDC08496</fullName>
    </submittedName>
</protein>
<proteinExistence type="predicted"/>
<feature type="compositionally biased region" description="Acidic residues" evidence="1">
    <location>
        <begin position="7"/>
        <end position="23"/>
    </location>
</feature>
<name>Q6ILS4_DROME</name>
<sequence>MMLKTNDDDDGGDDDDDDEDEEASLTKKKKKERRGKTRRRRNTNKQLENLMPMQDGKFMKHMRKQNAAEKEEEEEEVGMFESLRWHKVAPSRHRIWPGVMMKFPTLMRLPERSCCHNNQRRLTAGPARVAPSERS</sequence>
<accession>Q6ILS4</accession>
<dbReference type="EMBL" id="BK001942">
    <property type="protein sequence ID" value="DAA02787.1"/>
    <property type="molecule type" value="Genomic_DNA"/>
</dbReference>
<feature type="region of interest" description="Disordered" evidence="1">
    <location>
        <begin position="1"/>
        <end position="48"/>
    </location>
</feature>
<reference evidence="2" key="1">
    <citation type="journal article" date="2003" name="Genome Biol.">
        <title>An integrated gene annotation and transcriptional profiling approach towards the full gene content of the Drosophila genome.</title>
        <authorList>
            <person name="Hild M."/>
            <person name="Beckmann B."/>
            <person name="Haas S.A."/>
            <person name="Koch B."/>
            <person name="Solovyev V."/>
            <person name="Busold C."/>
            <person name="Fellenberg K."/>
            <person name="Boutros M."/>
            <person name="Vingron M."/>
            <person name="Sauer F."/>
            <person name="Hoheisel J.D."/>
            <person name="Paro R."/>
        </authorList>
    </citation>
    <scope>NUCLEOTIDE SEQUENCE</scope>
</reference>
<evidence type="ECO:0000256" key="1">
    <source>
        <dbReference type="SAM" id="MobiDB-lite"/>
    </source>
</evidence>
<organism evidence="2">
    <name type="scientific">Drosophila melanogaster</name>
    <name type="common">Fruit fly</name>
    <dbReference type="NCBI Taxonomy" id="7227"/>
    <lineage>
        <taxon>Eukaryota</taxon>
        <taxon>Metazoa</taxon>
        <taxon>Ecdysozoa</taxon>
        <taxon>Arthropoda</taxon>
        <taxon>Hexapoda</taxon>
        <taxon>Insecta</taxon>
        <taxon>Pterygota</taxon>
        <taxon>Neoptera</taxon>
        <taxon>Endopterygota</taxon>
        <taxon>Diptera</taxon>
        <taxon>Brachycera</taxon>
        <taxon>Muscomorpha</taxon>
        <taxon>Ephydroidea</taxon>
        <taxon>Drosophilidae</taxon>
        <taxon>Drosophila</taxon>
        <taxon>Sophophora</taxon>
    </lineage>
</organism>
<evidence type="ECO:0000313" key="2">
    <source>
        <dbReference type="EMBL" id="DAA02787.1"/>
    </source>
</evidence>